<dbReference type="Pfam" id="PF06814">
    <property type="entry name" value="GOST_TM"/>
    <property type="match status" value="1"/>
</dbReference>
<keyword evidence="5 6" id="KW-0472">Membrane</keyword>
<feature type="transmembrane region" description="Helical" evidence="6">
    <location>
        <begin position="235"/>
        <end position="255"/>
    </location>
</feature>
<dbReference type="eggNOG" id="KOG2568">
    <property type="taxonomic scope" value="Eukaryota"/>
</dbReference>
<comment type="subcellular location">
    <subcellularLocation>
        <location evidence="1">Membrane</location>
        <topology evidence="1">Multi-pass membrane protein</topology>
    </subcellularLocation>
</comment>
<dbReference type="HOGENOM" id="CLU_029077_1_0_1"/>
<feature type="transmembrane region" description="Helical" evidence="6">
    <location>
        <begin position="303"/>
        <end position="321"/>
    </location>
</feature>
<proteinExistence type="predicted"/>
<evidence type="ECO:0000256" key="4">
    <source>
        <dbReference type="ARBA" id="ARBA00022989"/>
    </source>
</evidence>
<dbReference type="KEGG" id="smo:SELMODRAFT_77185"/>
<dbReference type="InParanoid" id="D8QRY8"/>
<evidence type="ECO:0000256" key="7">
    <source>
        <dbReference type="SAM" id="SignalP"/>
    </source>
</evidence>
<evidence type="ECO:0000256" key="5">
    <source>
        <dbReference type="ARBA" id="ARBA00023136"/>
    </source>
</evidence>
<evidence type="ECO:0000256" key="3">
    <source>
        <dbReference type="ARBA" id="ARBA00022729"/>
    </source>
</evidence>
<protein>
    <recommendedName>
        <fullName evidence="8">GOST seven transmembrane domain-containing protein</fullName>
    </recommendedName>
</protein>
<keyword evidence="10" id="KW-1185">Reference proteome</keyword>
<feature type="domain" description="GOST seven transmembrane" evidence="8">
    <location>
        <begin position="202"/>
        <end position="447"/>
    </location>
</feature>
<accession>D8QRY8</accession>
<evidence type="ECO:0000313" key="10">
    <source>
        <dbReference type="Proteomes" id="UP000001514"/>
    </source>
</evidence>
<dbReference type="OrthoDB" id="19932at2759"/>
<reference evidence="9 10" key="1">
    <citation type="journal article" date="2011" name="Science">
        <title>The Selaginella genome identifies genetic changes associated with the evolution of vascular plants.</title>
        <authorList>
            <person name="Banks J.A."/>
            <person name="Nishiyama T."/>
            <person name="Hasebe M."/>
            <person name="Bowman J.L."/>
            <person name="Gribskov M."/>
            <person name="dePamphilis C."/>
            <person name="Albert V.A."/>
            <person name="Aono N."/>
            <person name="Aoyama T."/>
            <person name="Ambrose B.A."/>
            <person name="Ashton N.W."/>
            <person name="Axtell M.J."/>
            <person name="Barker E."/>
            <person name="Barker M.S."/>
            <person name="Bennetzen J.L."/>
            <person name="Bonawitz N.D."/>
            <person name="Chapple C."/>
            <person name="Cheng C."/>
            <person name="Correa L.G."/>
            <person name="Dacre M."/>
            <person name="DeBarry J."/>
            <person name="Dreyer I."/>
            <person name="Elias M."/>
            <person name="Engstrom E.M."/>
            <person name="Estelle M."/>
            <person name="Feng L."/>
            <person name="Finet C."/>
            <person name="Floyd S.K."/>
            <person name="Frommer W.B."/>
            <person name="Fujita T."/>
            <person name="Gramzow L."/>
            <person name="Gutensohn M."/>
            <person name="Harholt J."/>
            <person name="Hattori M."/>
            <person name="Heyl A."/>
            <person name="Hirai T."/>
            <person name="Hiwatashi Y."/>
            <person name="Ishikawa M."/>
            <person name="Iwata M."/>
            <person name="Karol K.G."/>
            <person name="Koehler B."/>
            <person name="Kolukisaoglu U."/>
            <person name="Kubo M."/>
            <person name="Kurata T."/>
            <person name="Lalonde S."/>
            <person name="Li K."/>
            <person name="Li Y."/>
            <person name="Litt A."/>
            <person name="Lyons E."/>
            <person name="Manning G."/>
            <person name="Maruyama T."/>
            <person name="Michael T.P."/>
            <person name="Mikami K."/>
            <person name="Miyazaki S."/>
            <person name="Morinaga S."/>
            <person name="Murata T."/>
            <person name="Mueller-Roeber B."/>
            <person name="Nelson D.R."/>
            <person name="Obara M."/>
            <person name="Oguri Y."/>
            <person name="Olmstead R.G."/>
            <person name="Onodera N."/>
            <person name="Petersen B.L."/>
            <person name="Pils B."/>
            <person name="Prigge M."/>
            <person name="Rensing S.A."/>
            <person name="Riano-Pachon D.M."/>
            <person name="Roberts A.W."/>
            <person name="Sato Y."/>
            <person name="Scheller H.V."/>
            <person name="Schulz B."/>
            <person name="Schulz C."/>
            <person name="Shakirov E.V."/>
            <person name="Shibagaki N."/>
            <person name="Shinohara N."/>
            <person name="Shippen D.E."/>
            <person name="Soerensen I."/>
            <person name="Sotooka R."/>
            <person name="Sugimoto N."/>
            <person name="Sugita M."/>
            <person name="Sumikawa N."/>
            <person name="Tanurdzic M."/>
            <person name="Theissen G."/>
            <person name="Ulvskov P."/>
            <person name="Wakazuki S."/>
            <person name="Weng J.K."/>
            <person name="Willats W.W."/>
            <person name="Wipf D."/>
            <person name="Wolf P.G."/>
            <person name="Yang L."/>
            <person name="Zimmer A.D."/>
            <person name="Zhu Q."/>
            <person name="Mitros T."/>
            <person name="Hellsten U."/>
            <person name="Loque D."/>
            <person name="Otillar R."/>
            <person name="Salamov A."/>
            <person name="Schmutz J."/>
            <person name="Shapiro H."/>
            <person name="Lindquist E."/>
            <person name="Lucas S."/>
            <person name="Rokhsar D."/>
            <person name="Grigoriev I.V."/>
        </authorList>
    </citation>
    <scope>NUCLEOTIDE SEQUENCE [LARGE SCALE GENOMIC DNA]</scope>
</reference>
<feature type="transmembrane region" description="Helical" evidence="6">
    <location>
        <begin position="206"/>
        <end position="223"/>
    </location>
</feature>
<evidence type="ECO:0000256" key="1">
    <source>
        <dbReference type="ARBA" id="ARBA00004141"/>
    </source>
</evidence>
<dbReference type="PANTHER" id="PTHR21229">
    <property type="entry name" value="LUNG SEVEN TRANSMEMBRANE RECEPTOR"/>
    <property type="match status" value="1"/>
</dbReference>
<feature type="chain" id="PRO_5003121169" description="GOST seven transmembrane domain-containing protein" evidence="7">
    <location>
        <begin position="27"/>
        <end position="449"/>
    </location>
</feature>
<keyword evidence="4 6" id="KW-1133">Transmembrane helix</keyword>
<feature type="transmembrane region" description="Helical" evidence="6">
    <location>
        <begin position="341"/>
        <end position="360"/>
    </location>
</feature>
<dbReference type="PANTHER" id="PTHR21229:SF1">
    <property type="entry name" value="GH17801P"/>
    <property type="match status" value="1"/>
</dbReference>
<evidence type="ECO:0000256" key="6">
    <source>
        <dbReference type="SAM" id="Phobius"/>
    </source>
</evidence>
<dbReference type="GO" id="GO:0016020">
    <property type="term" value="C:membrane"/>
    <property type="evidence" value="ECO:0000318"/>
    <property type="project" value="GO_Central"/>
</dbReference>
<dbReference type="GO" id="GO:0005794">
    <property type="term" value="C:Golgi apparatus"/>
    <property type="evidence" value="ECO:0000318"/>
    <property type="project" value="GO_Central"/>
</dbReference>
<feature type="transmembrane region" description="Helical" evidence="6">
    <location>
        <begin position="381"/>
        <end position="400"/>
    </location>
</feature>
<evidence type="ECO:0000313" key="9">
    <source>
        <dbReference type="EMBL" id="EFJ37345.1"/>
    </source>
</evidence>
<dbReference type="EMBL" id="GL377566">
    <property type="protein sequence ID" value="EFJ37345.1"/>
    <property type="molecule type" value="Genomic_DNA"/>
</dbReference>
<feature type="signal peptide" evidence="7">
    <location>
        <begin position="1"/>
        <end position="26"/>
    </location>
</feature>
<evidence type="ECO:0000256" key="2">
    <source>
        <dbReference type="ARBA" id="ARBA00022692"/>
    </source>
</evidence>
<dbReference type="Proteomes" id="UP000001514">
    <property type="component" value="Unassembled WGS sequence"/>
</dbReference>
<organism evidence="10">
    <name type="scientific">Selaginella moellendorffii</name>
    <name type="common">Spikemoss</name>
    <dbReference type="NCBI Taxonomy" id="88036"/>
    <lineage>
        <taxon>Eukaryota</taxon>
        <taxon>Viridiplantae</taxon>
        <taxon>Streptophyta</taxon>
        <taxon>Embryophyta</taxon>
        <taxon>Tracheophyta</taxon>
        <taxon>Lycopodiopsida</taxon>
        <taxon>Selaginellales</taxon>
        <taxon>Selaginellaceae</taxon>
        <taxon>Selaginella</taxon>
    </lineage>
</organism>
<keyword evidence="2 6" id="KW-0812">Transmembrane</keyword>
<name>D8QRY8_SELML</name>
<evidence type="ECO:0000259" key="8">
    <source>
        <dbReference type="Pfam" id="PF06814"/>
    </source>
</evidence>
<dbReference type="InterPro" id="IPR009637">
    <property type="entry name" value="GPR107/GPR108-like"/>
</dbReference>
<feature type="transmembrane region" description="Helical" evidence="6">
    <location>
        <begin position="420"/>
        <end position="441"/>
    </location>
</feature>
<dbReference type="AlphaFoldDB" id="D8QRY8"/>
<dbReference type="InterPro" id="IPR053937">
    <property type="entry name" value="GOST_TM"/>
</dbReference>
<sequence length="449" mass="51152">MDPARWRLRILAVLSCCCCWISFCCGSIHRYQLSPFKPWDNGYTFFGGSEGLYASGKSPSHINFNVQFRRTVESAARHETMEHSTGLVEALLFTLEDRDFIGVTNSTGERMLCCTPEASKLSNCRIGEVILRKRENGWPKTFQTSFQGNKLVNSFSEDVNVTETGLYTLYFVFCEPQLQGLQIRGRTIWQSPTGFLPGRMAPLLKFYGYMSLAYLVLGVIWFIQYARFWRDILQLQNCISVVIFLGHAEMALWYFDYANFNATGRRPMGITAWAVTIGAMRKTVSRLLVLIVSMGYGVVKPTLGGITSKVLLCGGAYFVAIETLELAENVQRVDDFSNKEKLLLVLPVAIIDALFILWIFSSLSKTLESLQAKKQTAKLELYKRFTNFLALAVIASIVWIGYEFYLKSTEAYNIQWQNAWVVLAFWIVLSYVMLCVICYLWKPSQNSTR</sequence>
<feature type="transmembrane region" description="Helical" evidence="6">
    <location>
        <begin position="270"/>
        <end position="291"/>
    </location>
</feature>
<keyword evidence="3 7" id="KW-0732">Signal</keyword>
<dbReference type="Gramene" id="EFJ37345">
    <property type="protein sequence ID" value="EFJ37345"/>
    <property type="gene ID" value="SELMODRAFT_77185"/>
</dbReference>
<gene>
    <name evidence="9" type="ORF">SELMODRAFT_77185</name>
</gene>